<evidence type="ECO:0000313" key="7">
    <source>
        <dbReference type="EMBL" id="KGA21340.1"/>
    </source>
</evidence>
<keyword evidence="3" id="KW-0804">Transcription</keyword>
<dbReference type="InterPro" id="IPR011711">
    <property type="entry name" value="GntR_C"/>
</dbReference>
<dbReference type="PROSITE" id="PS50949">
    <property type="entry name" value="HTH_GNTR"/>
    <property type="match status" value="1"/>
</dbReference>
<dbReference type="EMBL" id="JNSL01000008">
    <property type="protein sequence ID" value="KGA21340.1"/>
    <property type="molecule type" value="Genomic_DNA"/>
</dbReference>
<dbReference type="CDD" id="cd07377">
    <property type="entry name" value="WHTH_GntR"/>
    <property type="match status" value="1"/>
</dbReference>
<evidence type="ECO:0000256" key="2">
    <source>
        <dbReference type="ARBA" id="ARBA00023125"/>
    </source>
</evidence>
<dbReference type="EMBL" id="CAEZWD010000039">
    <property type="protein sequence ID" value="CAB4647195.1"/>
    <property type="molecule type" value="Genomic_DNA"/>
</dbReference>
<dbReference type="Gene3D" id="1.20.120.530">
    <property type="entry name" value="GntR ligand-binding domain-like"/>
    <property type="match status" value="1"/>
</dbReference>
<dbReference type="PANTHER" id="PTHR43537">
    <property type="entry name" value="TRANSCRIPTIONAL REGULATOR, GNTR FAMILY"/>
    <property type="match status" value="1"/>
</dbReference>
<proteinExistence type="predicted"/>
<evidence type="ECO:0000259" key="4">
    <source>
        <dbReference type="PROSITE" id="PS50949"/>
    </source>
</evidence>
<evidence type="ECO:0000256" key="3">
    <source>
        <dbReference type="ARBA" id="ARBA00023163"/>
    </source>
</evidence>
<feature type="domain" description="HTH gntR-type" evidence="4">
    <location>
        <begin position="8"/>
        <end position="74"/>
    </location>
</feature>
<dbReference type="Pfam" id="PF07729">
    <property type="entry name" value="FCD"/>
    <property type="match status" value="1"/>
</dbReference>
<dbReference type="AlphaFoldDB" id="A0A094QAS0"/>
<dbReference type="SMART" id="SM00895">
    <property type="entry name" value="FCD"/>
    <property type="match status" value="1"/>
</dbReference>
<evidence type="ECO:0000313" key="6">
    <source>
        <dbReference type="EMBL" id="CAB4647195.1"/>
    </source>
</evidence>
<dbReference type="PANTHER" id="PTHR43537:SF49">
    <property type="entry name" value="TRANSCRIPTIONAL REGULATORY PROTEIN"/>
    <property type="match status" value="1"/>
</dbReference>
<evidence type="ECO:0000313" key="5">
    <source>
        <dbReference type="EMBL" id="CAB4646737.1"/>
    </source>
</evidence>
<dbReference type="EMBL" id="CAEZWI010000017">
    <property type="protein sequence ID" value="CAB4646737.1"/>
    <property type="molecule type" value="Genomic_DNA"/>
</dbReference>
<keyword evidence="1" id="KW-0805">Transcription regulation</keyword>
<name>A0A094QAS0_9ZZZZ</name>
<organism evidence="7">
    <name type="scientific">freshwater metagenome</name>
    <dbReference type="NCBI Taxonomy" id="449393"/>
    <lineage>
        <taxon>unclassified sequences</taxon>
        <taxon>metagenomes</taxon>
        <taxon>ecological metagenomes</taxon>
    </lineage>
</organism>
<reference evidence="7" key="1">
    <citation type="submission" date="2014-06" db="EMBL/GenBank/DDBJ databases">
        <title>Key roles for freshwater Actinobacteria revealed by deep metagenomic sequencing.</title>
        <authorList>
            <person name="Ghai R."/>
            <person name="Mizuno C.M."/>
            <person name="Picazo A."/>
            <person name="Camacho A."/>
            <person name="Rodriguez-Valera F."/>
        </authorList>
    </citation>
    <scope>NUCLEOTIDE SEQUENCE</scope>
</reference>
<dbReference type="SUPFAM" id="SSF48008">
    <property type="entry name" value="GntR ligand-binding domain-like"/>
    <property type="match status" value="1"/>
</dbReference>
<dbReference type="Gene3D" id="1.10.10.10">
    <property type="entry name" value="Winged helix-like DNA-binding domain superfamily/Winged helix DNA-binding domain"/>
    <property type="match status" value="1"/>
</dbReference>
<dbReference type="GO" id="GO:0003677">
    <property type="term" value="F:DNA binding"/>
    <property type="evidence" value="ECO:0007669"/>
    <property type="project" value="UniProtKB-KW"/>
</dbReference>
<reference evidence="5" key="2">
    <citation type="submission" date="2020-05" db="EMBL/GenBank/DDBJ databases">
        <authorList>
            <person name="Chiriac C."/>
            <person name="Salcher M."/>
            <person name="Ghai R."/>
            <person name="Kavagutti S V."/>
        </authorList>
    </citation>
    <scope>NUCLEOTIDE SEQUENCE</scope>
</reference>
<accession>A0A094QAS0</accession>
<dbReference type="InterPro" id="IPR008920">
    <property type="entry name" value="TF_FadR/GntR_C"/>
</dbReference>
<dbReference type="InterPro" id="IPR036388">
    <property type="entry name" value="WH-like_DNA-bd_sf"/>
</dbReference>
<dbReference type="InterPro" id="IPR036390">
    <property type="entry name" value="WH_DNA-bd_sf"/>
</dbReference>
<dbReference type="SMART" id="SM00345">
    <property type="entry name" value="HTH_GNTR"/>
    <property type="match status" value="1"/>
</dbReference>
<dbReference type="InterPro" id="IPR000524">
    <property type="entry name" value="Tscrpt_reg_HTH_GntR"/>
</dbReference>
<gene>
    <name evidence="7" type="ORF">GM51_2450</name>
    <name evidence="6" type="ORF">UFOPK2171_00457</name>
    <name evidence="5" type="ORF">UFOPK2237_00260</name>
</gene>
<dbReference type="Pfam" id="PF00392">
    <property type="entry name" value="GntR"/>
    <property type="match status" value="1"/>
</dbReference>
<dbReference type="SUPFAM" id="SSF46785">
    <property type="entry name" value="Winged helix' DNA-binding domain"/>
    <property type="match status" value="1"/>
</dbReference>
<protein>
    <submittedName>
        <fullName evidence="5">Unannotated protein</fullName>
    </submittedName>
</protein>
<dbReference type="GO" id="GO:0003700">
    <property type="term" value="F:DNA-binding transcription factor activity"/>
    <property type="evidence" value="ECO:0007669"/>
    <property type="project" value="InterPro"/>
</dbReference>
<sequence>MTDLSPKGSLTFDALTLLRDEIIQGKIRPNERLIAVDLAERLKTSRTPIREALQLLEAEGLVVAAKRGYVVREHTRDEIVEIYEVRASLEGMAARLAAQKAGTAAYKEIEKIGAHKDSLITSNDRDLIVDLNDQFHAAIFTACGNTRLERINRSNSKHFFNHRIAEMYTKEETKLSIKGHAAILKAIKNHDADEAESTAQQHVFDALEVTLLKLR</sequence>
<evidence type="ECO:0000256" key="1">
    <source>
        <dbReference type="ARBA" id="ARBA00023015"/>
    </source>
</evidence>
<keyword evidence="2" id="KW-0238">DNA-binding</keyword>